<keyword evidence="3 6" id="KW-1133">Transmembrane helix</keyword>
<dbReference type="SUPFAM" id="SSF103473">
    <property type="entry name" value="MFS general substrate transporter"/>
    <property type="match status" value="1"/>
</dbReference>
<dbReference type="EMBL" id="GFXV01003758">
    <property type="protein sequence ID" value="MBW15563.1"/>
    <property type="molecule type" value="Transcribed_RNA"/>
</dbReference>
<keyword evidence="4 6" id="KW-0472">Membrane</keyword>
<dbReference type="FunFam" id="1.20.1250.20:FF:000249">
    <property type="entry name" value="facilitated trehalose transporter Tret1"/>
    <property type="match status" value="1"/>
</dbReference>
<dbReference type="InterPro" id="IPR050549">
    <property type="entry name" value="MFS_Trehalose_Transporter"/>
</dbReference>
<reference evidence="8" key="1">
    <citation type="submission" date="2017-10" db="EMBL/GenBank/DDBJ databases">
        <title>Transcriptome Assembly of Sugarcane Aphid Adults.</title>
        <authorList>
            <person name="Scully E.D."/>
            <person name="Palmer N.A."/>
            <person name="Geib S.M."/>
            <person name="Sarath G."/>
            <person name="Sattler S.E."/>
        </authorList>
    </citation>
    <scope>NUCLEOTIDE SEQUENCE</scope>
    <source>
        <tissue evidence="8">Whole body</tissue>
    </source>
</reference>
<feature type="transmembrane region" description="Helical" evidence="6">
    <location>
        <begin position="438"/>
        <end position="458"/>
    </location>
</feature>
<evidence type="ECO:0000256" key="1">
    <source>
        <dbReference type="ARBA" id="ARBA00004141"/>
    </source>
</evidence>
<dbReference type="InterPro" id="IPR005829">
    <property type="entry name" value="Sugar_transporter_CS"/>
</dbReference>
<dbReference type="InterPro" id="IPR036259">
    <property type="entry name" value="MFS_trans_sf"/>
</dbReference>
<organism evidence="8">
    <name type="scientific">Melanaphis sacchari</name>
    <dbReference type="NCBI Taxonomy" id="742174"/>
    <lineage>
        <taxon>Eukaryota</taxon>
        <taxon>Metazoa</taxon>
        <taxon>Ecdysozoa</taxon>
        <taxon>Arthropoda</taxon>
        <taxon>Hexapoda</taxon>
        <taxon>Insecta</taxon>
        <taxon>Pterygota</taxon>
        <taxon>Neoptera</taxon>
        <taxon>Paraneoptera</taxon>
        <taxon>Hemiptera</taxon>
        <taxon>Sternorrhyncha</taxon>
        <taxon>Aphidomorpha</taxon>
        <taxon>Aphidoidea</taxon>
        <taxon>Aphididae</taxon>
        <taxon>Aphidini</taxon>
        <taxon>Melanaphis</taxon>
    </lineage>
</organism>
<feature type="transmembrane region" description="Helical" evidence="6">
    <location>
        <begin position="139"/>
        <end position="159"/>
    </location>
</feature>
<evidence type="ECO:0000256" key="5">
    <source>
        <dbReference type="SAM" id="MobiDB-lite"/>
    </source>
</evidence>
<feature type="transmembrane region" description="Helical" evidence="6">
    <location>
        <begin position="407"/>
        <end position="426"/>
    </location>
</feature>
<feature type="transmembrane region" description="Helical" evidence="6">
    <location>
        <begin position="110"/>
        <end position="132"/>
    </location>
</feature>
<feature type="domain" description="Major facilitator superfamily (MFS) profile" evidence="7">
    <location>
        <begin position="12"/>
        <end position="462"/>
    </location>
</feature>
<dbReference type="Pfam" id="PF00083">
    <property type="entry name" value="Sugar_tr"/>
    <property type="match status" value="1"/>
</dbReference>
<dbReference type="InterPro" id="IPR003663">
    <property type="entry name" value="Sugar/inositol_transpt"/>
</dbReference>
<protein>
    <submittedName>
        <fullName evidence="8">Facilitated trehalose transporter Tret1</fullName>
    </submittedName>
</protein>
<dbReference type="PRINTS" id="PR00171">
    <property type="entry name" value="SUGRTRNSPORT"/>
</dbReference>
<feature type="transmembrane region" description="Helical" evidence="6">
    <location>
        <begin position="165"/>
        <end position="187"/>
    </location>
</feature>
<dbReference type="InterPro" id="IPR005828">
    <property type="entry name" value="MFS_sugar_transport-like"/>
</dbReference>
<evidence type="ECO:0000256" key="3">
    <source>
        <dbReference type="ARBA" id="ARBA00022989"/>
    </source>
</evidence>
<evidence type="ECO:0000256" key="2">
    <source>
        <dbReference type="ARBA" id="ARBA00022692"/>
    </source>
</evidence>
<sequence>MYLKVNVPPVFKQIFAASGPLIVTLGSGMTVGFSAVLLPQLKDDRSTIKISSHQESWIASMAALPMAVGSVLGGVAMDRLGRKTTNLLICVPFVLGWTAVSMATGVNGVYAGRLLTGLCTGLLGPPTAVYIAEVTEQRYRGAALAMISFSVSAGILAVHTMGTFLGWRLVSALCSTVPFAGYALIWFTPESPVWLREDEDRRRRRRQTTAVGGVPSRPPPEVDTQQPPPSPPAELDAQPPPLPAAKPTARQCFGRPSFLGPLAVLSAFFFVQQFSGVNAVAFYSVTLLKRVGPDLNEYHCTMALDVIRLAVSVLACGLTKRYGRRSLAVVSAVGTCASLLCLAASVRDTGAQSTGTVAVQAIPAPTATASLTPVLSIVAYMVFVNIGLVPLPWIMSGEMFPGYCRELGSGLSTCFGFFMFYTVIQISPYMLTNIGTSMTFYIFGTVSGVGALFLYLCLPETKNKSLEDTT</sequence>
<accession>A0A2H8TN25</accession>
<name>A0A2H8TN25_9HEMI</name>
<dbReference type="PANTHER" id="PTHR48021:SF68">
    <property type="entry name" value="MAJOR FACILITATOR SUPERFAMILY (MFS) PROFILE DOMAIN-CONTAINING PROTEIN"/>
    <property type="match status" value="1"/>
</dbReference>
<feature type="transmembrane region" description="Helical" evidence="6">
    <location>
        <begin position="87"/>
        <end position="104"/>
    </location>
</feature>
<evidence type="ECO:0000256" key="4">
    <source>
        <dbReference type="ARBA" id="ARBA00023136"/>
    </source>
</evidence>
<dbReference type="InterPro" id="IPR020846">
    <property type="entry name" value="MFS_dom"/>
</dbReference>
<proteinExistence type="predicted"/>
<keyword evidence="2 6" id="KW-0812">Transmembrane</keyword>
<comment type="subcellular location">
    <subcellularLocation>
        <location evidence="1">Membrane</location>
        <topology evidence="1">Multi-pass membrane protein</topology>
    </subcellularLocation>
</comment>
<evidence type="ECO:0000256" key="6">
    <source>
        <dbReference type="SAM" id="Phobius"/>
    </source>
</evidence>
<dbReference type="GO" id="GO:0022857">
    <property type="term" value="F:transmembrane transporter activity"/>
    <property type="evidence" value="ECO:0007669"/>
    <property type="project" value="InterPro"/>
</dbReference>
<feature type="region of interest" description="Disordered" evidence="5">
    <location>
        <begin position="198"/>
        <end position="241"/>
    </location>
</feature>
<dbReference type="PROSITE" id="PS00217">
    <property type="entry name" value="SUGAR_TRANSPORT_2"/>
    <property type="match status" value="1"/>
</dbReference>
<dbReference type="PROSITE" id="PS50850">
    <property type="entry name" value="MFS"/>
    <property type="match status" value="1"/>
</dbReference>
<dbReference type="OrthoDB" id="6612291at2759"/>
<evidence type="ECO:0000313" key="8">
    <source>
        <dbReference type="EMBL" id="MBW15563.1"/>
    </source>
</evidence>
<dbReference type="PANTHER" id="PTHR48021">
    <property type="match status" value="1"/>
</dbReference>
<feature type="transmembrane region" description="Helical" evidence="6">
    <location>
        <begin position="14"/>
        <end position="37"/>
    </location>
</feature>
<dbReference type="GO" id="GO:0016020">
    <property type="term" value="C:membrane"/>
    <property type="evidence" value="ECO:0007669"/>
    <property type="project" value="UniProtKB-SubCell"/>
</dbReference>
<gene>
    <name evidence="8" type="primary">Tret1_52</name>
</gene>
<dbReference type="Gene3D" id="1.20.1250.20">
    <property type="entry name" value="MFS general substrate transporter like domains"/>
    <property type="match status" value="1"/>
</dbReference>
<feature type="transmembrane region" description="Helical" evidence="6">
    <location>
        <begin position="374"/>
        <end position="395"/>
    </location>
</feature>
<evidence type="ECO:0000259" key="7">
    <source>
        <dbReference type="PROSITE" id="PS50850"/>
    </source>
</evidence>
<feature type="compositionally biased region" description="Pro residues" evidence="5">
    <location>
        <begin position="216"/>
        <end position="241"/>
    </location>
</feature>
<dbReference type="AlphaFoldDB" id="A0A2H8TN25"/>
<feature type="transmembrane region" description="Helical" evidence="6">
    <location>
        <begin position="326"/>
        <end position="346"/>
    </location>
</feature>